<proteinExistence type="inferred from homology"/>
<evidence type="ECO:0000256" key="3">
    <source>
        <dbReference type="ARBA" id="ARBA00022578"/>
    </source>
</evidence>
<dbReference type="RefSeq" id="WP_085265237.1">
    <property type="nucleotide sequence ID" value="NZ_JACKVG010000015.1"/>
</dbReference>
<evidence type="ECO:0000256" key="2">
    <source>
        <dbReference type="ARBA" id="ARBA00010961"/>
    </source>
</evidence>
<dbReference type="GO" id="GO:0003677">
    <property type="term" value="F:DNA binding"/>
    <property type="evidence" value="ECO:0007669"/>
    <property type="project" value="UniProtKB-UniRule"/>
</dbReference>
<comment type="similarity">
    <text evidence="2 6">Belongs to the transposase mutator family.</text>
</comment>
<keyword evidence="3 6" id="KW-0815">Transposition</keyword>
<dbReference type="AlphaFoldDB" id="A0A1X1YGY7"/>
<organism evidence="8 9">
    <name type="scientific">Mycolicibacter longobardus</name>
    <dbReference type="NCBI Taxonomy" id="1108812"/>
    <lineage>
        <taxon>Bacteria</taxon>
        <taxon>Bacillati</taxon>
        <taxon>Actinomycetota</taxon>
        <taxon>Actinomycetes</taxon>
        <taxon>Mycobacteriales</taxon>
        <taxon>Mycobacteriaceae</taxon>
        <taxon>Mycolicibacter</taxon>
    </lineage>
</organism>
<evidence type="ECO:0000313" key="8">
    <source>
        <dbReference type="EMBL" id="ORW10359.1"/>
    </source>
</evidence>
<keyword evidence="5 6" id="KW-0233">DNA recombination</keyword>
<feature type="region of interest" description="Disordered" evidence="7">
    <location>
        <begin position="53"/>
        <end position="95"/>
    </location>
</feature>
<accession>A0A1X1YGY7</accession>
<evidence type="ECO:0000256" key="6">
    <source>
        <dbReference type="RuleBase" id="RU365089"/>
    </source>
</evidence>
<keyword evidence="4 6" id="KW-0238">DNA-binding</keyword>
<gene>
    <name evidence="8" type="ORF">AWC16_00185</name>
</gene>
<dbReference type="EMBL" id="LQPG01000023">
    <property type="protein sequence ID" value="ORW10359.1"/>
    <property type="molecule type" value="Genomic_DNA"/>
</dbReference>
<evidence type="ECO:0000256" key="1">
    <source>
        <dbReference type="ARBA" id="ARBA00002190"/>
    </source>
</evidence>
<evidence type="ECO:0000313" key="9">
    <source>
        <dbReference type="Proteomes" id="UP000193866"/>
    </source>
</evidence>
<reference evidence="8 9" key="1">
    <citation type="submission" date="2016-01" db="EMBL/GenBank/DDBJ databases">
        <title>The new phylogeny of the genus Mycobacterium.</title>
        <authorList>
            <person name="Tarcisio F."/>
            <person name="Conor M."/>
            <person name="Antonella G."/>
            <person name="Elisabetta G."/>
            <person name="Giulia F.S."/>
            <person name="Sara T."/>
            <person name="Anna F."/>
            <person name="Clotilde B."/>
            <person name="Roberto B."/>
            <person name="Veronica D.S."/>
            <person name="Fabio R."/>
            <person name="Monica P."/>
            <person name="Olivier J."/>
            <person name="Enrico T."/>
            <person name="Nicola S."/>
        </authorList>
    </citation>
    <scope>NUCLEOTIDE SEQUENCE [LARGE SCALE GENOMIC DNA]</scope>
    <source>
        <strain evidence="8 9">DSM 45394</strain>
    </source>
</reference>
<dbReference type="GO" id="GO:0004803">
    <property type="term" value="F:transposase activity"/>
    <property type="evidence" value="ECO:0007669"/>
    <property type="project" value="UniProtKB-UniRule"/>
</dbReference>
<dbReference type="PANTHER" id="PTHR33217">
    <property type="entry name" value="TRANSPOSASE FOR INSERTION SEQUENCE ELEMENT IS1081"/>
    <property type="match status" value="1"/>
</dbReference>
<keyword evidence="6" id="KW-0814">Transposable element</keyword>
<dbReference type="InterPro" id="IPR001207">
    <property type="entry name" value="Transposase_mutator"/>
</dbReference>
<dbReference type="GO" id="GO:0006313">
    <property type="term" value="P:DNA transposition"/>
    <property type="evidence" value="ECO:0007669"/>
    <property type="project" value="UniProtKB-UniRule"/>
</dbReference>
<comment type="function">
    <text evidence="1 6">Required for the transposition of the insertion element.</text>
</comment>
<sequence length="411" mass="45381">MAETFTTETLDSLITDAVKSGTPIDGADGLLNELTKAVLERALNSELTHHLGYEAGDPAGRGSGNSRNGTTPKTVTTVNGPVRIDAPRDRNGSFEPAIVPKKTRRLNNINSVVLSLYSRGMTTRDIEAHLAEVYGASVSRELISNITDVVVDEIKAWQSRPLDEVYPILYIDGLRLRVGDNGVITTKVAYLAIGVDIDGRKHALGCWIQDTEGAKFWQKVVIDLRNRGVRDILIACCDGLTGLPDAIRSIYPDTVVQTCVVHVIRNAMRFVSYKDRRKVATAMRSIYSAPTVDAAELALKDFDREFGAQYPGAIDVWRGAWAEFTPFLDYPVELRKIVYTTNAIESINFQLRKITKNRGHFPDKDAAMKLLYLGLRNISSERGGFSGTGTYNWTVALNTLSKLFPGRIPLC</sequence>
<dbReference type="OrthoDB" id="9793302at2"/>
<protein>
    <recommendedName>
        <fullName evidence="6">Mutator family transposase</fullName>
    </recommendedName>
</protein>
<dbReference type="NCBIfam" id="NF033543">
    <property type="entry name" value="transpos_IS256"/>
    <property type="match status" value="1"/>
</dbReference>
<dbReference type="Proteomes" id="UP000193866">
    <property type="component" value="Unassembled WGS sequence"/>
</dbReference>
<keyword evidence="9" id="KW-1185">Reference proteome</keyword>
<dbReference type="PANTHER" id="PTHR33217:SF8">
    <property type="entry name" value="MUTATOR FAMILY TRANSPOSASE"/>
    <property type="match status" value="1"/>
</dbReference>
<evidence type="ECO:0000256" key="7">
    <source>
        <dbReference type="SAM" id="MobiDB-lite"/>
    </source>
</evidence>
<comment type="caution">
    <text evidence="8">The sequence shown here is derived from an EMBL/GenBank/DDBJ whole genome shotgun (WGS) entry which is preliminary data.</text>
</comment>
<name>A0A1X1YGY7_9MYCO</name>
<dbReference type="Pfam" id="PF00872">
    <property type="entry name" value="Transposase_mut"/>
    <property type="match status" value="1"/>
</dbReference>
<evidence type="ECO:0000256" key="4">
    <source>
        <dbReference type="ARBA" id="ARBA00023125"/>
    </source>
</evidence>
<evidence type="ECO:0000256" key="5">
    <source>
        <dbReference type="ARBA" id="ARBA00023172"/>
    </source>
</evidence>
<feature type="compositionally biased region" description="Polar residues" evidence="7">
    <location>
        <begin position="64"/>
        <end position="79"/>
    </location>
</feature>